<sequence>MRVTQSMLSGNMLRNLSNSYSKMGKIQDQITTGKKVTRPSDDPVVAMKGIGYRTELNNVEQFSRNIGEAYNWLDTTDDTFDKIGATLQRANELMVQASSDTTTPEDREKINSELQQLREHIQDLSNTKIGDRYIFSGTRTTTPPYDKENGKYQDFDADNVNEPFKKSIEIEVFDGIHMQINTTPIELFTKIDDMFGRIDEKMGEGSTATGSELSAFIGQIDENMNELLTTRADIGARQNRVELMDARLQSQEIIATKRMSENEDIDYEKTITEMITQESIHRAALSVGARIIQPTLTDFLR</sequence>
<reference evidence="7" key="1">
    <citation type="submission" date="2017-08" db="EMBL/GenBank/DDBJ databases">
        <authorList>
            <person name="Varghese N."/>
            <person name="Submissions S."/>
        </authorList>
    </citation>
    <scope>NUCLEOTIDE SEQUENCE [LARGE SCALE GENOMIC DNA]</scope>
    <source>
        <strain evidence="7">JC23</strain>
    </source>
</reference>
<keyword evidence="6" id="KW-0966">Cell projection</keyword>
<keyword evidence="7" id="KW-1185">Reference proteome</keyword>
<keyword evidence="6" id="KW-0969">Cilium</keyword>
<evidence type="ECO:0000259" key="5">
    <source>
        <dbReference type="Pfam" id="PF00700"/>
    </source>
</evidence>
<dbReference type="InterPro" id="IPR001492">
    <property type="entry name" value="Flagellin"/>
</dbReference>
<dbReference type="GO" id="GO:0005198">
    <property type="term" value="F:structural molecule activity"/>
    <property type="evidence" value="ECO:0007669"/>
    <property type="project" value="InterPro"/>
</dbReference>
<comment type="subcellular location">
    <subcellularLocation>
        <location evidence="1">Bacterial flagellum</location>
    </subcellularLocation>
</comment>
<dbReference type="PANTHER" id="PTHR42792:SF1">
    <property type="entry name" value="FLAGELLAR HOOK-ASSOCIATED PROTEIN 3"/>
    <property type="match status" value="1"/>
</dbReference>
<evidence type="ECO:0000256" key="2">
    <source>
        <dbReference type="ARBA" id="ARBA00005709"/>
    </source>
</evidence>
<dbReference type="EMBL" id="OBQC01000001">
    <property type="protein sequence ID" value="SOC34961.1"/>
    <property type="molecule type" value="Genomic_DNA"/>
</dbReference>
<dbReference type="Pfam" id="PF00700">
    <property type="entry name" value="Flagellin_C"/>
    <property type="match status" value="1"/>
</dbReference>
<keyword evidence="3" id="KW-0975">Bacterial flagellum</keyword>
<dbReference type="RefSeq" id="WP_097147748.1">
    <property type="nucleotide sequence ID" value="NZ_OBQC01000001.1"/>
</dbReference>
<evidence type="ECO:0000256" key="3">
    <source>
        <dbReference type="ARBA" id="ARBA00023143"/>
    </source>
</evidence>
<dbReference type="OrthoDB" id="9758307at2"/>
<accession>A0A285U3X7</accession>
<dbReference type="InterPro" id="IPR013384">
    <property type="entry name" value="Flagell_FlgL"/>
</dbReference>
<evidence type="ECO:0000256" key="1">
    <source>
        <dbReference type="ARBA" id="ARBA00004365"/>
    </source>
</evidence>
<protein>
    <submittedName>
        <fullName evidence="6">Flagellar hook-associated protein 3 FlgL</fullName>
    </submittedName>
</protein>
<dbReference type="Pfam" id="PF00669">
    <property type="entry name" value="Flagellin_N"/>
    <property type="match status" value="1"/>
</dbReference>
<dbReference type="SUPFAM" id="SSF64518">
    <property type="entry name" value="Phase 1 flagellin"/>
    <property type="match status" value="1"/>
</dbReference>
<feature type="domain" description="Flagellin C-terminal" evidence="5">
    <location>
        <begin position="218"/>
        <end position="294"/>
    </location>
</feature>
<evidence type="ECO:0000313" key="6">
    <source>
        <dbReference type="EMBL" id="SOC34961.1"/>
    </source>
</evidence>
<feature type="domain" description="Flagellin N-terminal" evidence="4">
    <location>
        <begin position="6"/>
        <end position="140"/>
    </location>
</feature>
<dbReference type="PANTHER" id="PTHR42792">
    <property type="entry name" value="FLAGELLIN"/>
    <property type="match status" value="1"/>
</dbReference>
<organism evidence="6 7">
    <name type="scientific">Ureibacillus acetophenoni</name>
    <dbReference type="NCBI Taxonomy" id="614649"/>
    <lineage>
        <taxon>Bacteria</taxon>
        <taxon>Bacillati</taxon>
        <taxon>Bacillota</taxon>
        <taxon>Bacilli</taxon>
        <taxon>Bacillales</taxon>
        <taxon>Caryophanaceae</taxon>
        <taxon>Ureibacillus</taxon>
    </lineage>
</organism>
<proteinExistence type="inferred from homology"/>
<dbReference type="InterPro" id="IPR046358">
    <property type="entry name" value="Flagellin_C"/>
</dbReference>
<name>A0A285U3X7_9BACL</name>
<dbReference type="Proteomes" id="UP000219252">
    <property type="component" value="Unassembled WGS sequence"/>
</dbReference>
<dbReference type="GO" id="GO:0009424">
    <property type="term" value="C:bacterial-type flagellum hook"/>
    <property type="evidence" value="ECO:0007669"/>
    <property type="project" value="InterPro"/>
</dbReference>
<dbReference type="InterPro" id="IPR001029">
    <property type="entry name" value="Flagellin_N"/>
</dbReference>
<dbReference type="Gene3D" id="1.20.1330.10">
    <property type="entry name" value="f41 fragment of flagellin, N-terminal domain"/>
    <property type="match status" value="1"/>
</dbReference>
<keyword evidence="6" id="KW-0282">Flagellum</keyword>
<evidence type="ECO:0000313" key="7">
    <source>
        <dbReference type="Proteomes" id="UP000219252"/>
    </source>
</evidence>
<gene>
    <name evidence="6" type="ORF">SAMN05877842_101183</name>
</gene>
<evidence type="ECO:0000259" key="4">
    <source>
        <dbReference type="Pfam" id="PF00669"/>
    </source>
</evidence>
<dbReference type="AlphaFoldDB" id="A0A285U3X7"/>
<dbReference type="NCBIfam" id="TIGR02550">
    <property type="entry name" value="flagell_flgL"/>
    <property type="match status" value="1"/>
</dbReference>
<comment type="similarity">
    <text evidence="2">Belongs to the bacterial flagellin family.</text>
</comment>
<dbReference type="GO" id="GO:0071973">
    <property type="term" value="P:bacterial-type flagellum-dependent cell motility"/>
    <property type="evidence" value="ECO:0007669"/>
    <property type="project" value="InterPro"/>
</dbReference>